<name>A0ABS1Z0Z2_9GAMM</name>
<dbReference type="Proteomes" id="UP000809137">
    <property type="component" value="Unassembled WGS sequence"/>
</dbReference>
<proteinExistence type="predicted"/>
<accession>A0ABS1Z0Z2</accession>
<sequence>MKINVVFEDTGAEEVHDFDTKPCAGDLVTLMRNGKGEDFIVIIGPDPDHTHDDGPDGHPAKASVRPA</sequence>
<comment type="caution">
    <text evidence="2">The sequence shown here is derived from an EMBL/GenBank/DDBJ whole genome shotgun (WGS) entry which is preliminary data.</text>
</comment>
<evidence type="ECO:0000256" key="1">
    <source>
        <dbReference type="SAM" id="MobiDB-lite"/>
    </source>
</evidence>
<protein>
    <submittedName>
        <fullName evidence="2">Uncharacterized protein</fullName>
    </submittedName>
</protein>
<organism evidence="2 3">
    <name type="scientific">Pantoea eucrina</name>
    <dbReference type="NCBI Taxonomy" id="472693"/>
    <lineage>
        <taxon>Bacteria</taxon>
        <taxon>Pseudomonadati</taxon>
        <taxon>Pseudomonadota</taxon>
        <taxon>Gammaproteobacteria</taxon>
        <taxon>Enterobacterales</taxon>
        <taxon>Erwiniaceae</taxon>
        <taxon>Pantoea</taxon>
    </lineage>
</organism>
<feature type="compositionally biased region" description="Basic and acidic residues" evidence="1">
    <location>
        <begin position="46"/>
        <end position="59"/>
    </location>
</feature>
<gene>
    <name evidence="2" type="ORF">JJB79_01275</name>
</gene>
<evidence type="ECO:0000313" key="2">
    <source>
        <dbReference type="EMBL" id="MBM0746055.1"/>
    </source>
</evidence>
<evidence type="ECO:0000313" key="3">
    <source>
        <dbReference type="Proteomes" id="UP000809137"/>
    </source>
</evidence>
<feature type="region of interest" description="Disordered" evidence="1">
    <location>
        <begin position="45"/>
        <end position="67"/>
    </location>
</feature>
<keyword evidence="3" id="KW-1185">Reference proteome</keyword>
<reference evidence="2 3" key="1">
    <citation type="submission" date="2021-01" db="EMBL/GenBank/DDBJ databases">
        <title>Complete genome sequence of Pantoea eucrina OB49, a heavy metal tolerant bacterium with PGPR potential isolated from wheat in Algeria.</title>
        <authorList>
            <person name="Lekired A."/>
            <person name="Ouzari I.H."/>
        </authorList>
    </citation>
    <scope>NUCLEOTIDE SEQUENCE [LARGE SCALE GENOMIC DNA]</scope>
    <source>
        <strain evidence="2 3">OB49</strain>
    </source>
</reference>
<dbReference type="EMBL" id="JAFCXS010000001">
    <property type="protein sequence ID" value="MBM0746055.1"/>
    <property type="molecule type" value="Genomic_DNA"/>
</dbReference>